<feature type="compositionally biased region" description="Basic and acidic residues" evidence="1">
    <location>
        <begin position="314"/>
        <end position="336"/>
    </location>
</feature>
<evidence type="ECO:0000256" key="1">
    <source>
        <dbReference type="SAM" id="MobiDB-lite"/>
    </source>
</evidence>
<feature type="compositionally biased region" description="Basic and acidic residues" evidence="1">
    <location>
        <begin position="255"/>
        <end position="271"/>
    </location>
</feature>
<dbReference type="OrthoDB" id="6930811at2759"/>
<feature type="compositionally biased region" description="Basic residues" evidence="1">
    <location>
        <begin position="302"/>
        <end position="313"/>
    </location>
</feature>
<evidence type="ECO:0000313" key="2">
    <source>
        <dbReference type="EMBL" id="CAH2245506.1"/>
    </source>
</evidence>
<feature type="region of interest" description="Disordered" evidence="1">
    <location>
        <begin position="359"/>
        <end position="405"/>
    </location>
</feature>
<feature type="region of interest" description="Disordered" evidence="1">
    <location>
        <begin position="255"/>
        <end position="339"/>
    </location>
</feature>
<feature type="region of interest" description="Disordered" evidence="1">
    <location>
        <begin position="182"/>
        <end position="225"/>
    </location>
</feature>
<comment type="caution">
    <text evidence="2">The sequence shown here is derived from an EMBL/GenBank/DDBJ whole genome shotgun (WGS) entry which is preliminary data.</text>
</comment>
<protein>
    <submittedName>
        <fullName evidence="2">Jg8734 protein</fullName>
    </submittedName>
</protein>
<reference evidence="2" key="1">
    <citation type="submission" date="2022-03" db="EMBL/GenBank/DDBJ databases">
        <authorList>
            <person name="Lindestad O."/>
        </authorList>
    </citation>
    <scope>NUCLEOTIDE SEQUENCE</scope>
</reference>
<sequence length="455" mass="52474">MEDKRLCSNISLDSLELESKKKSSPRDTDKIVETILVPFYEKDVLIRITKGNKKQQKATKKLSKRDTYVGEEQQCRGYLMNKNYQIGKKTSYLEMFRKQFSSNINQKMSKDPNEIRSISPEFGDTERESFGEDYNNNVVTEFYNTEAYNEMYYEQLMNQELEQYLNYSFEDGLYFNGDIGSKSQEDIDDNNLRSISEVSRPRHRRTTAPISQNIQLGGLGPDMENIKPRLERAKSLQRYSEKVRMENRLKFYKKETEAENEKKQAEKENSAKRQGSSNIKSKEQKGKKSSYLVDKPDNKYSNVKKKFTKSKSAKVKEREIDNPTKDSDNSKEKECKPNQVIESKLLSAKESLQKYIKAGYETTRKKSSAKSRDLSSEKNQSYGHSSRSHEAEVTLGGAQSSENRWTGARCWNGDLARVNAALVDPSRKQEAAGSKRHKTLVFGTPYNRPIFSSGR</sequence>
<organism evidence="2 3">
    <name type="scientific">Pararge aegeria aegeria</name>
    <dbReference type="NCBI Taxonomy" id="348720"/>
    <lineage>
        <taxon>Eukaryota</taxon>
        <taxon>Metazoa</taxon>
        <taxon>Ecdysozoa</taxon>
        <taxon>Arthropoda</taxon>
        <taxon>Hexapoda</taxon>
        <taxon>Insecta</taxon>
        <taxon>Pterygota</taxon>
        <taxon>Neoptera</taxon>
        <taxon>Endopterygota</taxon>
        <taxon>Lepidoptera</taxon>
        <taxon>Glossata</taxon>
        <taxon>Ditrysia</taxon>
        <taxon>Papilionoidea</taxon>
        <taxon>Nymphalidae</taxon>
        <taxon>Satyrinae</taxon>
        <taxon>Satyrini</taxon>
        <taxon>Parargina</taxon>
        <taxon>Pararge</taxon>
    </lineage>
</organism>
<dbReference type="EMBL" id="CAKXAJ010025907">
    <property type="protein sequence ID" value="CAH2245506.1"/>
    <property type="molecule type" value="Genomic_DNA"/>
</dbReference>
<evidence type="ECO:0000313" key="3">
    <source>
        <dbReference type="Proteomes" id="UP000838756"/>
    </source>
</evidence>
<gene>
    <name evidence="2" type="primary">jg8734</name>
    <name evidence="2" type="ORF">PAEG_LOCUS21121</name>
</gene>
<accession>A0A8S4S5D8</accession>
<proteinExistence type="predicted"/>
<keyword evidence="3" id="KW-1185">Reference proteome</keyword>
<dbReference type="AlphaFoldDB" id="A0A8S4S5D8"/>
<name>A0A8S4S5D8_9NEOP</name>
<dbReference type="Proteomes" id="UP000838756">
    <property type="component" value="Unassembled WGS sequence"/>
</dbReference>